<dbReference type="WBParaSite" id="DME_0000255201-mRNA-1">
    <property type="protein sequence ID" value="DME_0000255201-mRNA-1"/>
    <property type="gene ID" value="DME_0000255201"/>
</dbReference>
<proteinExistence type="predicted"/>
<evidence type="ECO:0000313" key="3">
    <source>
        <dbReference type="EMBL" id="VDN56939.1"/>
    </source>
</evidence>
<feature type="compositionally biased region" description="Basic and acidic residues" evidence="1">
    <location>
        <begin position="7"/>
        <end position="22"/>
    </location>
</feature>
<organism evidence="4 6">
    <name type="scientific">Dracunculus medinensis</name>
    <name type="common">Guinea worm</name>
    <dbReference type="NCBI Taxonomy" id="318479"/>
    <lineage>
        <taxon>Eukaryota</taxon>
        <taxon>Metazoa</taxon>
        <taxon>Ecdysozoa</taxon>
        <taxon>Nematoda</taxon>
        <taxon>Chromadorea</taxon>
        <taxon>Rhabditida</taxon>
        <taxon>Spirurina</taxon>
        <taxon>Dracunculoidea</taxon>
        <taxon>Dracunculidae</taxon>
        <taxon>Dracunculus</taxon>
    </lineage>
</organism>
<dbReference type="OrthoDB" id="5855340at2759"/>
<dbReference type="AlphaFoldDB" id="A0A0N4U6J8"/>
<evidence type="ECO:0000313" key="6">
    <source>
        <dbReference type="WBParaSite" id="DME_0000255201-mRNA-1"/>
    </source>
</evidence>
<dbReference type="InterPro" id="IPR003582">
    <property type="entry name" value="ShKT_dom"/>
</dbReference>
<reference evidence="6" key="1">
    <citation type="submission" date="2017-02" db="UniProtKB">
        <authorList>
            <consortium name="WormBaseParasite"/>
        </authorList>
    </citation>
    <scope>IDENTIFICATION</scope>
</reference>
<sequence>MVQLHSPTRDLEDIEIRQDKFSEGPAQESSSEEHRGLYAICHIPYQSPAFIITVFRPCVGNLCPTGYFCNTTDNKCYDVTPTECVDRAAPGRPSDCPARVSLCNNAIYKELMERECRKTCGLCGITSKKTFLLSLQHSTLLALLVPLLIRVAISQFSDSIGGPSASSRCEFQWYFIKI</sequence>
<dbReference type="PANTHER" id="PTHR46219">
    <property type="entry name" value="PROTEIN CBG11138"/>
    <property type="match status" value="1"/>
</dbReference>
<feature type="region of interest" description="Disordered" evidence="1">
    <location>
        <begin position="1"/>
        <end position="30"/>
    </location>
</feature>
<accession>A0A0N4U6J8</accession>
<evidence type="ECO:0000313" key="4">
    <source>
        <dbReference type="Proteomes" id="UP000038040"/>
    </source>
</evidence>
<protein>
    <submittedName>
        <fullName evidence="6">ShKT domain-containing protein</fullName>
    </submittedName>
</protein>
<evidence type="ECO:0000259" key="2">
    <source>
        <dbReference type="SMART" id="SM00254"/>
    </source>
</evidence>
<dbReference type="Gene3D" id="1.10.10.1870">
    <property type="entry name" value="ShTK domain-like"/>
    <property type="match status" value="1"/>
</dbReference>
<dbReference type="SMART" id="SM00254">
    <property type="entry name" value="ShKT"/>
    <property type="match status" value="1"/>
</dbReference>
<dbReference type="PANTHER" id="PTHR46219:SF8">
    <property type="entry name" value="SHKT DOMAIN-CONTAINING PROTEIN"/>
    <property type="match status" value="1"/>
</dbReference>
<dbReference type="Proteomes" id="UP000038040">
    <property type="component" value="Unplaced"/>
</dbReference>
<reference evidence="3 5" key="2">
    <citation type="submission" date="2018-11" db="EMBL/GenBank/DDBJ databases">
        <authorList>
            <consortium name="Pathogen Informatics"/>
        </authorList>
    </citation>
    <scope>NUCLEOTIDE SEQUENCE [LARGE SCALE GENOMIC DNA]</scope>
</reference>
<dbReference type="EMBL" id="UYYG01001157">
    <property type="protein sequence ID" value="VDN56939.1"/>
    <property type="molecule type" value="Genomic_DNA"/>
</dbReference>
<feature type="domain" description="ShKT" evidence="2">
    <location>
        <begin position="83"/>
        <end position="124"/>
    </location>
</feature>
<dbReference type="Pfam" id="PF01549">
    <property type="entry name" value="ShK"/>
    <property type="match status" value="1"/>
</dbReference>
<name>A0A0N4U6J8_DRAME</name>
<evidence type="ECO:0000256" key="1">
    <source>
        <dbReference type="SAM" id="MobiDB-lite"/>
    </source>
</evidence>
<gene>
    <name evidence="3" type="ORF">DME_LOCUS6912</name>
</gene>
<dbReference type="Proteomes" id="UP000274756">
    <property type="component" value="Unassembled WGS sequence"/>
</dbReference>
<keyword evidence="5" id="KW-1185">Reference proteome</keyword>
<evidence type="ECO:0000313" key="5">
    <source>
        <dbReference type="Proteomes" id="UP000274756"/>
    </source>
</evidence>